<organism evidence="2 3">
    <name type="scientific">Hydnum rufescens UP504</name>
    <dbReference type="NCBI Taxonomy" id="1448309"/>
    <lineage>
        <taxon>Eukaryota</taxon>
        <taxon>Fungi</taxon>
        <taxon>Dikarya</taxon>
        <taxon>Basidiomycota</taxon>
        <taxon>Agaricomycotina</taxon>
        <taxon>Agaricomycetes</taxon>
        <taxon>Cantharellales</taxon>
        <taxon>Hydnaceae</taxon>
        <taxon>Hydnum</taxon>
    </lineage>
</organism>
<evidence type="ECO:0008006" key="4">
    <source>
        <dbReference type="Google" id="ProtNLM"/>
    </source>
</evidence>
<evidence type="ECO:0000313" key="3">
    <source>
        <dbReference type="Proteomes" id="UP000886523"/>
    </source>
</evidence>
<dbReference type="InterPro" id="IPR012337">
    <property type="entry name" value="RNaseH-like_sf"/>
</dbReference>
<feature type="region of interest" description="Disordered" evidence="1">
    <location>
        <begin position="99"/>
        <end position="143"/>
    </location>
</feature>
<dbReference type="EMBL" id="MU128913">
    <property type="protein sequence ID" value="KAF9520227.1"/>
    <property type="molecule type" value="Genomic_DNA"/>
</dbReference>
<name>A0A9P6BAD9_9AGAM</name>
<dbReference type="AlphaFoldDB" id="A0A9P6BAD9"/>
<keyword evidence="3" id="KW-1185">Reference proteome</keyword>
<evidence type="ECO:0000256" key="1">
    <source>
        <dbReference type="SAM" id="MobiDB-lite"/>
    </source>
</evidence>
<protein>
    <recommendedName>
        <fullName evidence="4">DUF659 domain-containing protein</fullName>
    </recommendedName>
</protein>
<dbReference type="Proteomes" id="UP000886523">
    <property type="component" value="Unassembled WGS sequence"/>
</dbReference>
<reference evidence="2" key="1">
    <citation type="journal article" date="2020" name="Nat. Commun.">
        <title>Large-scale genome sequencing of mycorrhizal fungi provides insights into the early evolution of symbiotic traits.</title>
        <authorList>
            <person name="Miyauchi S."/>
            <person name="Kiss E."/>
            <person name="Kuo A."/>
            <person name="Drula E."/>
            <person name="Kohler A."/>
            <person name="Sanchez-Garcia M."/>
            <person name="Morin E."/>
            <person name="Andreopoulos B."/>
            <person name="Barry K.W."/>
            <person name="Bonito G."/>
            <person name="Buee M."/>
            <person name="Carver A."/>
            <person name="Chen C."/>
            <person name="Cichocki N."/>
            <person name="Clum A."/>
            <person name="Culley D."/>
            <person name="Crous P.W."/>
            <person name="Fauchery L."/>
            <person name="Girlanda M."/>
            <person name="Hayes R.D."/>
            <person name="Keri Z."/>
            <person name="LaButti K."/>
            <person name="Lipzen A."/>
            <person name="Lombard V."/>
            <person name="Magnuson J."/>
            <person name="Maillard F."/>
            <person name="Murat C."/>
            <person name="Nolan M."/>
            <person name="Ohm R.A."/>
            <person name="Pangilinan J."/>
            <person name="Pereira M.F."/>
            <person name="Perotto S."/>
            <person name="Peter M."/>
            <person name="Pfister S."/>
            <person name="Riley R."/>
            <person name="Sitrit Y."/>
            <person name="Stielow J.B."/>
            <person name="Szollosi G."/>
            <person name="Zifcakova L."/>
            <person name="Stursova M."/>
            <person name="Spatafora J.W."/>
            <person name="Tedersoo L."/>
            <person name="Vaario L.M."/>
            <person name="Yamada A."/>
            <person name="Yan M."/>
            <person name="Wang P."/>
            <person name="Xu J."/>
            <person name="Bruns T."/>
            <person name="Baldrian P."/>
            <person name="Vilgalys R."/>
            <person name="Dunand C."/>
            <person name="Henrissat B."/>
            <person name="Grigoriev I.V."/>
            <person name="Hibbett D."/>
            <person name="Nagy L.G."/>
            <person name="Martin F.M."/>
        </authorList>
    </citation>
    <scope>NUCLEOTIDE SEQUENCE</scope>
    <source>
        <strain evidence="2">UP504</strain>
    </source>
</reference>
<comment type="caution">
    <text evidence="2">The sequence shown here is derived from an EMBL/GenBank/DDBJ whole genome shotgun (WGS) entry which is preliminary data.</text>
</comment>
<sequence length="824" mass="92104">MGKASPLWKYFTKLQEQYGANKSHPAARCNACIAHLKLELERDDLNRITLGDLVVCRSEADIQTAAIAQSEPIQGSTEKLARHLVACVRVSDEARATGLQWNEEHKRPTRLSTVQQSVPGRSEESDTSPVFLQPPSLPRSRSTTPLGYRSVSPLPFSNQLVVPDSTRPLPKGHQNELEMQLTRAVVAAGWSFNSIENPEVVKLFRMLHPRFSPPSRTKLSGPLLKAQYDLIQDGLTGIMKGGYATGQCDGWKDISWNHVVAFMLRVTHVHNTSGEHKTAENLLKLMEMEKKFIEVDLGCTLIGWVSDAGGESRAARVRLHAQYPWLLIADCFVHQLVLGDYIKKNPDLSVRMAEASELVNWFNNHSFALHILFKEQRSMPDFHDEVLTLIRAVLTRWATHVVSFNRLLKVELPMKSAVIKWRGDILKAAGTTAPAISKANQIIKTIEDIGFWEKLRQYEITSHLEPLAIAINVCQGSHTRIDMVALVFGRLYKHYMDLSAIALLSGHTSPVDAILGSLDTRWTKVDQSMFIVGIALNPFLKTKLFNPSLSAHVLTTLIEKLYCRVFKHQSVPPRVSSRAFAYLTGQEDVFGIQGGDWTDEMLHLHIPDLCPLKAWKAIPETDPLAQLGHLLFSFVCTSAATEHFFSETGSTKTASHNRLSVQKMVMASAISLDLHRQHAEDSTTQKWVKRSFGIPASTTDNDPSGMRLDPNDAYENPLETESGYIAMRNSLLEALEADKDVPAAAPTPPLRYQRASIDGRKWTLKEVFNLTLDGPWNAYWFQGERNTMAETEVGDLMTRQANLDLDPTLTSTAGWTVNENPVTA</sequence>
<dbReference type="SUPFAM" id="SSF53098">
    <property type="entry name" value="Ribonuclease H-like"/>
    <property type="match status" value="1"/>
</dbReference>
<evidence type="ECO:0000313" key="2">
    <source>
        <dbReference type="EMBL" id="KAF9520227.1"/>
    </source>
</evidence>
<feature type="compositionally biased region" description="Polar residues" evidence="1">
    <location>
        <begin position="110"/>
        <end position="119"/>
    </location>
</feature>
<gene>
    <name evidence="2" type="ORF">BS47DRAFT_1481590</name>
</gene>
<accession>A0A9P6BAD9</accession>
<proteinExistence type="predicted"/>
<dbReference type="OrthoDB" id="2423954at2759"/>